<sequence>MAFANPSVVASVLFLFLLLQPLSASIDFLAPLLAPIGEDICKQVRCGKGTCKSSSNSSFYECECDPGWKQTRISDDDKLKFLPCIIPNCTLEHSCANAPSPAQEKAKNDTGSMFDFCHWVDCGGGSCNKTSMFSYNCVCDAGFYNLLNMTAFPCLRECSLGLDCKNLGISMSNSSSAPPPALDSNSNDATSVVQGSFFWMLALVLYMA</sequence>
<dbReference type="PANTHER" id="PTHR33881">
    <property type="entry name" value="NEUROGENIC LOCUS NOTCH-LIKE PROTEIN"/>
    <property type="match status" value="1"/>
</dbReference>
<organism evidence="2 3">
    <name type="scientific">Acacia crassicarpa</name>
    <name type="common">northern wattle</name>
    <dbReference type="NCBI Taxonomy" id="499986"/>
    <lineage>
        <taxon>Eukaryota</taxon>
        <taxon>Viridiplantae</taxon>
        <taxon>Streptophyta</taxon>
        <taxon>Embryophyta</taxon>
        <taxon>Tracheophyta</taxon>
        <taxon>Spermatophyta</taxon>
        <taxon>Magnoliopsida</taxon>
        <taxon>eudicotyledons</taxon>
        <taxon>Gunneridae</taxon>
        <taxon>Pentapetalae</taxon>
        <taxon>rosids</taxon>
        <taxon>fabids</taxon>
        <taxon>Fabales</taxon>
        <taxon>Fabaceae</taxon>
        <taxon>Caesalpinioideae</taxon>
        <taxon>mimosoid clade</taxon>
        <taxon>Acacieae</taxon>
        <taxon>Acacia</taxon>
    </lineage>
</organism>
<comment type="caution">
    <text evidence="2">The sequence shown here is derived from an EMBL/GenBank/DDBJ whole genome shotgun (WGS) entry which is preliminary data.</text>
</comment>
<feature type="chain" id="PRO_5042297401" evidence="1">
    <location>
        <begin position="25"/>
        <end position="208"/>
    </location>
</feature>
<feature type="signal peptide" evidence="1">
    <location>
        <begin position="1"/>
        <end position="24"/>
    </location>
</feature>
<protein>
    <submittedName>
        <fullName evidence="2">Uncharacterized protein</fullName>
    </submittedName>
</protein>
<dbReference type="Proteomes" id="UP001293593">
    <property type="component" value="Unassembled WGS sequence"/>
</dbReference>
<evidence type="ECO:0000313" key="2">
    <source>
        <dbReference type="EMBL" id="KAK4257987.1"/>
    </source>
</evidence>
<evidence type="ECO:0000256" key="1">
    <source>
        <dbReference type="SAM" id="SignalP"/>
    </source>
</evidence>
<dbReference type="EMBL" id="JAWXYG010000012">
    <property type="protein sequence ID" value="KAK4257987.1"/>
    <property type="molecule type" value="Genomic_DNA"/>
</dbReference>
<reference evidence="2" key="1">
    <citation type="submission" date="2023-10" db="EMBL/GenBank/DDBJ databases">
        <title>Chromosome-level genome of the transformable northern wattle, Acacia crassicarpa.</title>
        <authorList>
            <person name="Massaro I."/>
            <person name="Sinha N.R."/>
            <person name="Poethig S."/>
            <person name="Leichty A.R."/>
        </authorList>
    </citation>
    <scope>NUCLEOTIDE SEQUENCE</scope>
    <source>
        <strain evidence="2">Acra3RX</strain>
        <tissue evidence="2">Leaf</tissue>
    </source>
</reference>
<dbReference type="AlphaFoldDB" id="A0AAE1IWA6"/>
<evidence type="ECO:0000313" key="3">
    <source>
        <dbReference type="Proteomes" id="UP001293593"/>
    </source>
</evidence>
<keyword evidence="3" id="KW-1185">Reference proteome</keyword>
<proteinExistence type="predicted"/>
<accession>A0AAE1IWA6</accession>
<name>A0AAE1IWA6_9FABA</name>
<gene>
    <name evidence="2" type="ORF">QN277_007505</name>
</gene>
<keyword evidence="1" id="KW-0732">Signal</keyword>
<dbReference type="PANTHER" id="PTHR33881:SF7">
    <property type="entry name" value="NEUROGENIC LOCUS NOTCH-LIKE PROTEIN"/>
    <property type="match status" value="1"/>
</dbReference>